<proteinExistence type="predicted"/>
<comment type="caution">
    <text evidence="1">The sequence shown here is derived from an EMBL/GenBank/DDBJ whole genome shotgun (WGS) entry which is preliminary data.</text>
</comment>
<name>A0A1V1NU80_9BACT</name>
<reference evidence="2" key="1">
    <citation type="submission" date="2012-11" db="EMBL/GenBank/DDBJ databases">
        <authorList>
            <person name="Lucero-Rivera Y.E."/>
            <person name="Tovar-Ramirez D."/>
        </authorList>
    </citation>
    <scope>NUCLEOTIDE SEQUENCE [LARGE SCALE GENOMIC DNA]</scope>
    <source>
        <strain evidence="2">Araruama</strain>
    </source>
</reference>
<accession>A0A1V1NU80</accession>
<evidence type="ECO:0000313" key="1">
    <source>
        <dbReference type="EMBL" id="ETR66121.1"/>
    </source>
</evidence>
<protein>
    <submittedName>
        <fullName evidence="1">Uncharacterized protein</fullName>
    </submittedName>
</protein>
<gene>
    <name evidence="1" type="ORF">OMM_05792</name>
</gene>
<dbReference type="AlphaFoldDB" id="A0A1V1NU80"/>
<dbReference type="EMBL" id="ATBP01002216">
    <property type="protein sequence ID" value="ETR66121.1"/>
    <property type="molecule type" value="Genomic_DNA"/>
</dbReference>
<sequence length="71" mass="8605">MFGEGEYKKLDELLHFMSLVRNDIRELIWNDDYFYFKYKSLEGILSCDRNNQQTFIDLKTTEKSNNNNIIM</sequence>
<evidence type="ECO:0000313" key="2">
    <source>
        <dbReference type="Proteomes" id="UP000189670"/>
    </source>
</evidence>
<dbReference type="Proteomes" id="UP000189670">
    <property type="component" value="Unassembled WGS sequence"/>
</dbReference>
<organism evidence="1 2">
    <name type="scientific">Candidatus Magnetoglobus multicellularis str. Araruama</name>
    <dbReference type="NCBI Taxonomy" id="890399"/>
    <lineage>
        <taxon>Bacteria</taxon>
        <taxon>Pseudomonadati</taxon>
        <taxon>Thermodesulfobacteriota</taxon>
        <taxon>Desulfobacteria</taxon>
        <taxon>Desulfobacterales</taxon>
        <taxon>Desulfobacteraceae</taxon>
        <taxon>Candidatus Magnetoglobus</taxon>
    </lineage>
</organism>